<dbReference type="AlphaFoldDB" id="A0A9N9S6Q7"/>
<sequence>MKYFQIFIIFGIIGVALSSSCEPFLTLKCEANGAINFAAKAISRLSGLESSDIIDILNTTESEPFIEPLDCVAADLIALREQIWYIRDEMADAIAVKAEHLEAPVGICLGVLTRINAYIPNAMAMMSSKTAIIARESAAFSAIGMNDLYQEYLRSICYWDIIGSSMGAVLNADPNPAIAYIKGESTSLPYPFSCFKIMIDFLKNNFMEQLSGIFDGNLAMLTVPEMS</sequence>
<name>A0A9N9S6Q7_9DIPT</name>
<protein>
    <submittedName>
        <fullName evidence="2">Uncharacterized protein</fullName>
    </submittedName>
</protein>
<dbReference type="Proteomes" id="UP001153620">
    <property type="component" value="Chromosome 4"/>
</dbReference>
<accession>A0A9N9S6Q7</accession>
<proteinExistence type="predicted"/>
<dbReference type="PROSITE" id="PS51257">
    <property type="entry name" value="PROKAR_LIPOPROTEIN"/>
    <property type="match status" value="1"/>
</dbReference>
<evidence type="ECO:0000313" key="3">
    <source>
        <dbReference type="Proteomes" id="UP001153620"/>
    </source>
</evidence>
<feature type="signal peptide" evidence="1">
    <location>
        <begin position="1"/>
        <end position="18"/>
    </location>
</feature>
<reference evidence="2" key="1">
    <citation type="submission" date="2022-01" db="EMBL/GenBank/DDBJ databases">
        <authorList>
            <person name="King R."/>
        </authorList>
    </citation>
    <scope>NUCLEOTIDE SEQUENCE</scope>
</reference>
<reference evidence="2" key="2">
    <citation type="submission" date="2022-10" db="EMBL/GenBank/DDBJ databases">
        <authorList>
            <consortium name="ENA_rothamsted_submissions"/>
            <consortium name="culmorum"/>
            <person name="King R."/>
        </authorList>
    </citation>
    <scope>NUCLEOTIDE SEQUENCE</scope>
</reference>
<organism evidence="2 3">
    <name type="scientific">Chironomus riparius</name>
    <dbReference type="NCBI Taxonomy" id="315576"/>
    <lineage>
        <taxon>Eukaryota</taxon>
        <taxon>Metazoa</taxon>
        <taxon>Ecdysozoa</taxon>
        <taxon>Arthropoda</taxon>
        <taxon>Hexapoda</taxon>
        <taxon>Insecta</taxon>
        <taxon>Pterygota</taxon>
        <taxon>Neoptera</taxon>
        <taxon>Endopterygota</taxon>
        <taxon>Diptera</taxon>
        <taxon>Nematocera</taxon>
        <taxon>Chironomoidea</taxon>
        <taxon>Chironomidae</taxon>
        <taxon>Chironominae</taxon>
        <taxon>Chironomus</taxon>
    </lineage>
</organism>
<keyword evidence="3" id="KW-1185">Reference proteome</keyword>
<evidence type="ECO:0000313" key="2">
    <source>
        <dbReference type="EMBL" id="CAG9811203.1"/>
    </source>
</evidence>
<gene>
    <name evidence="2" type="ORF">CHIRRI_LOCUS14012</name>
</gene>
<evidence type="ECO:0000256" key="1">
    <source>
        <dbReference type="SAM" id="SignalP"/>
    </source>
</evidence>
<keyword evidence="1" id="KW-0732">Signal</keyword>
<feature type="chain" id="PRO_5040393656" evidence="1">
    <location>
        <begin position="19"/>
        <end position="227"/>
    </location>
</feature>
<dbReference type="EMBL" id="OU895880">
    <property type="protein sequence ID" value="CAG9811203.1"/>
    <property type="molecule type" value="Genomic_DNA"/>
</dbReference>